<proteinExistence type="predicted"/>
<dbReference type="Pfam" id="PF00664">
    <property type="entry name" value="ABC_membrane"/>
    <property type="match status" value="1"/>
</dbReference>
<dbReference type="InterPro" id="IPR027417">
    <property type="entry name" value="P-loop_NTPase"/>
</dbReference>
<feature type="domain" description="ABC transmembrane type-1" evidence="10">
    <location>
        <begin position="50"/>
        <end position="331"/>
    </location>
</feature>
<dbReference type="GO" id="GO:0016887">
    <property type="term" value="F:ATP hydrolysis activity"/>
    <property type="evidence" value="ECO:0007669"/>
    <property type="project" value="InterPro"/>
</dbReference>
<keyword evidence="5 11" id="KW-0067">ATP-binding</keyword>
<dbReference type="GO" id="GO:0015421">
    <property type="term" value="F:ABC-type oligopeptide transporter activity"/>
    <property type="evidence" value="ECO:0007669"/>
    <property type="project" value="TreeGrafter"/>
</dbReference>
<evidence type="ECO:0000313" key="12">
    <source>
        <dbReference type="Proteomes" id="UP000199387"/>
    </source>
</evidence>
<dbReference type="STRING" id="1236220.SAMN04488112_10550"/>
<evidence type="ECO:0000313" key="11">
    <source>
        <dbReference type="EMBL" id="SDC25486.1"/>
    </source>
</evidence>
<name>A0A1G6K593_9BACL</name>
<dbReference type="GO" id="GO:0005886">
    <property type="term" value="C:plasma membrane"/>
    <property type="evidence" value="ECO:0007669"/>
    <property type="project" value="UniProtKB-SubCell"/>
</dbReference>
<evidence type="ECO:0000256" key="7">
    <source>
        <dbReference type="ARBA" id="ARBA00023136"/>
    </source>
</evidence>
<keyword evidence="6 8" id="KW-1133">Transmembrane helix</keyword>
<evidence type="ECO:0000256" key="1">
    <source>
        <dbReference type="ARBA" id="ARBA00004651"/>
    </source>
</evidence>
<dbReference type="GO" id="GO:0005524">
    <property type="term" value="F:ATP binding"/>
    <property type="evidence" value="ECO:0007669"/>
    <property type="project" value="UniProtKB-KW"/>
</dbReference>
<dbReference type="CDD" id="cd03254">
    <property type="entry name" value="ABCC_Glucan_exporter_like"/>
    <property type="match status" value="1"/>
</dbReference>
<dbReference type="PROSITE" id="PS50893">
    <property type="entry name" value="ABC_TRANSPORTER_2"/>
    <property type="match status" value="1"/>
</dbReference>
<evidence type="ECO:0000256" key="2">
    <source>
        <dbReference type="ARBA" id="ARBA00022448"/>
    </source>
</evidence>
<dbReference type="Proteomes" id="UP000199387">
    <property type="component" value="Unassembled WGS sequence"/>
</dbReference>
<feature type="domain" description="ABC transporter" evidence="9">
    <location>
        <begin position="365"/>
        <end position="599"/>
    </location>
</feature>
<evidence type="ECO:0000256" key="6">
    <source>
        <dbReference type="ARBA" id="ARBA00022989"/>
    </source>
</evidence>
<dbReference type="InterPro" id="IPR003439">
    <property type="entry name" value="ABC_transporter-like_ATP-bd"/>
</dbReference>
<dbReference type="InterPro" id="IPR003593">
    <property type="entry name" value="AAA+_ATPase"/>
</dbReference>
<keyword evidence="3 8" id="KW-0812">Transmembrane</keyword>
<dbReference type="PANTHER" id="PTHR43394:SF1">
    <property type="entry name" value="ATP-BINDING CASSETTE SUB-FAMILY B MEMBER 10, MITOCHONDRIAL"/>
    <property type="match status" value="1"/>
</dbReference>
<dbReference type="InterPro" id="IPR039421">
    <property type="entry name" value="Type_1_exporter"/>
</dbReference>
<dbReference type="SMART" id="SM00382">
    <property type="entry name" value="AAA"/>
    <property type="match status" value="1"/>
</dbReference>
<dbReference type="PANTHER" id="PTHR43394">
    <property type="entry name" value="ATP-DEPENDENT PERMEASE MDL1, MITOCHONDRIAL"/>
    <property type="match status" value="1"/>
</dbReference>
<feature type="transmembrane region" description="Helical" evidence="8">
    <location>
        <begin position="82"/>
        <end position="101"/>
    </location>
</feature>
<dbReference type="Gene3D" id="1.20.1560.10">
    <property type="entry name" value="ABC transporter type 1, transmembrane domain"/>
    <property type="match status" value="1"/>
</dbReference>
<dbReference type="InterPro" id="IPR011527">
    <property type="entry name" value="ABC1_TM_dom"/>
</dbReference>
<feature type="transmembrane region" description="Helical" evidence="8">
    <location>
        <begin position="163"/>
        <end position="182"/>
    </location>
</feature>
<accession>A0A1G6K593</accession>
<dbReference type="SUPFAM" id="SSF90123">
    <property type="entry name" value="ABC transporter transmembrane region"/>
    <property type="match status" value="1"/>
</dbReference>
<dbReference type="EMBL" id="FMZA01000005">
    <property type="protein sequence ID" value="SDC25486.1"/>
    <property type="molecule type" value="Genomic_DNA"/>
</dbReference>
<dbReference type="InterPro" id="IPR036640">
    <property type="entry name" value="ABC1_TM_sf"/>
</dbReference>
<dbReference type="AlphaFoldDB" id="A0A1G6K593"/>
<organism evidence="11 12">
    <name type="scientific">Melghirimyces thermohalophilus</name>
    <dbReference type="NCBI Taxonomy" id="1236220"/>
    <lineage>
        <taxon>Bacteria</taxon>
        <taxon>Bacillati</taxon>
        <taxon>Bacillota</taxon>
        <taxon>Bacilli</taxon>
        <taxon>Bacillales</taxon>
        <taxon>Thermoactinomycetaceae</taxon>
        <taxon>Melghirimyces</taxon>
    </lineage>
</organism>
<keyword evidence="12" id="KW-1185">Reference proteome</keyword>
<reference evidence="11 12" key="1">
    <citation type="submission" date="2016-10" db="EMBL/GenBank/DDBJ databases">
        <authorList>
            <person name="de Groot N.N."/>
        </authorList>
    </citation>
    <scope>NUCLEOTIDE SEQUENCE [LARGE SCALE GENOMIC DNA]</scope>
    <source>
        <strain evidence="11 12">DSM 45514</strain>
    </source>
</reference>
<evidence type="ECO:0000256" key="8">
    <source>
        <dbReference type="SAM" id="Phobius"/>
    </source>
</evidence>
<dbReference type="CDD" id="cd18545">
    <property type="entry name" value="ABC_6TM_YknV_like"/>
    <property type="match status" value="1"/>
</dbReference>
<protein>
    <submittedName>
        <fullName evidence="11">ATP-binding cassette, subfamily B</fullName>
    </submittedName>
</protein>
<dbReference type="FunFam" id="3.40.50.300:FF:000287">
    <property type="entry name" value="Multidrug ABC transporter ATP-binding protein"/>
    <property type="match status" value="1"/>
</dbReference>
<evidence type="ECO:0000259" key="10">
    <source>
        <dbReference type="PROSITE" id="PS50929"/>
    </source>
</evidence>
<comment type="subcellular location">
    <subcellularLocation>
        <location evidence="1">Cell membrane</location>
        <topology evidence="1">Multi-pass membrane protein</topology>
    </subcellularLocation>
</comment>
<gene>
    <name evidence="11" type="ORF">SAMN04488112_10550</name>
</gene>
<keyword evidence="2" id="KW-0813">Transport</keyword>
<dbReference type="SUPFAM" id="SSF52540">
    <property type="entry name" value="P-loop containing nucleoside triphosphate hydrolases"/>
    <property type="match status" value="1"/>
</dbReference>
<feature type="transmembrane region" description="Helical" evidence="8">
    <location>
        <begin position="188"/>
        <end position="206"/>
    </location>
</feature>
<dbReference type="PROSITE" id="PS50929">
    <property type="entry name" value="ABC_TM1F"/>
    <property type="match status" value="1"/>
</dbReference>
<keyword evidence="7 8" id="KW-0472">Membrane</keyword>
<dbReference type="Gene3D" id="3.40.50.300">
    <property type="entry name" value="P-loop containing nucleotide triphosphate hydrolases"/>
    <property type="match status" value="1"/>
</dbReference>
<evidence type="ECO:0000256" key="4">
    <source>
        <dbReference type="ARBA" id="ARBA00022741"/>
    </source>
</evidence>
<sequence length="607" mass="68836">MKEVRELSGRQRRERFQYTSERVIDKPFNWSRMRRLLRYVKPYTKKLLPLALVAMLISTGARLFAPYVISLAVDHALVNKDVPLLFTFVGVLAGVYLLNWIGNTLRIRWMQVLGQSVIYDLRQHLFRHIQRLSHRFFDQRSAGSILVRITNDINSLQELLTNGIVNVIMDLLLLGGIIVMLTVLSPNLTAAILIILPIMFLISVKLRRMIRRAWQRVRVKQSILNSHLNESIQGMRVTQSFTQEEENMGFFTRLNGDNFNAWQDAAKKSATFRPMVEITGAIGTVILIVYGAHLYQIGSISIGVFVAFATYMGNFWEPISRLGQVYNQLLMAMASTERIFEFLDEKPLVPEKADARPMGEIDGHVELEELIFSYDGKRNALDGINLEFRPGEKVALVGHTGSGKSSIINLICRFYDPTEGRVKIDGRDLREWKLDDLRSQVSVVLQETFIFSGTIRENIRFGRPGASDEDVEAAAQAVGADTFIRRLPKGFDTEVEERGNILSTGERQLLSFARTLLADPRILILDEATASIDTETELKIQQAMNTLLAGRTAILIAHRLSTIRDADKIIVLEQGRVIEEGNHGQLMSRQGEYFHLVTSQFRVLDTG</sequence>
<keyword evidence="4" id="KW-0547">Nucleotide-binding</keyword>
<evidence type="ECO:0000256" key="5">
    <source>
        <dbReference type="ARBA" id="ARBA00022840"/>
    </source>
</evidence>
<feature type="transmembrane region" description="Helical" evidence="8">
    <location>
        <begin position="47"/>
        <end position="70"/>
    </location>
</feature>
<dbReference type="Pfam" id="PF00005">
    <property type="entry name" value="ABC_tran"/>
    <property type="match status" value="1"/>
</dbReference>
<evidence type="ECO:0000259" key="9">
    <source>
        <dbReference type="PROSITE" id="PS50893"/>
    </source>
</evidence>
<evidence type="ECO:0000256" key="3">
    <source>
        <dbReference type="ARBA" id="ARBA00022692"/>
    </source>
</evidence>